<dbReference type="VEuPathDB" id="FungiDB:sr16516"/>
<gene>
    <name evidence="1" type="ORF">sr16516</name>
</gene>
<organism evidence="1 2">
    <name type="scientific">Sporisorium reilianum (strain SRZ2)</name>
    <name type="common">Maize head smut fungus</name>
    <dbReference type="NCBI Taxonomy" id="999809"/>
    <lineage>
        <taxon>Eukaryota</taxon>
        <taxon>Fungi</taxon>
        <taxon>Dikarya</taxon>
        <taxon>Basidiomycota</taxon>
        <taxon>Ustilaginomycotina</taxon>
        <taxon>Ustilaginomycetes</taxon>
        <taxon>Ustilaginales</taxon>
        <taxon>Ustilaginaceae</taxon>
        <taxon>Sporisorium</taxon>
    </lineage>
</organism>
<name>E6ZUN0_SPORE</name>
<dbReference type="CDD" id="cd09917">
    <property type="entry name" value="F-box_SF"/>
    <property type="match status" value="1"/>
</dbReference>
<protein>
    <recommendedName>
        <fullName evidence="3">F-box domain-containing protein</fullName>
    </recommendedName>
</protein>
<evidence type="ECO:0000313" key="1">
    <source>
        <dbReference type="EMBL" id="CBQ70937.1"/>
    </source>
</evidence>
<sequence>MAFDNIRNSSEDEEASASALRIREGASASESVKSFAWLDLPTEIWLLIIEKLAPSFDPQLAAILEPSFQELCRGAKPLSAHKEDLISLAQTCKRLSHLARQVIFRDVFLTDEQGLIDLCNVVTRFERLQGTSSLVDEDEDAGPWVRALRIPLTGGYPTALCRSDPGGSFYACPVSYLLARCNNLLYLSIMDSEDCHSTFHLLSPGARCQPTHLTVNVVDTGQNDPVVSRPKTYASLSKLTHLHLIDDGCDLQLVSIFLLGNHAAHAPALFRELDPTGPSPHSKLECLRLSVIYLDVLETFGGYVAQRSNRQTRQQAGSMQQTQHLGGSELSNQRLLQCHQKLYDLAAMAGQMPRLRLLILGMGSLIKGMDNPEPYIYHGLVPRRELEQHVGAPQYRKQMLFSPDGRYLPWLKAATRAASSQSTYTGALAHDDRFSWYDGDHYWRRDLQRRESFWQHMESGKHEFERLWRRSQLEHHANSSGQRQAALDDRVIETEIRLVSASGALGSAESLDTTQGGTPMNDVGCWADPDLFCLVRTMPWLSYQVDGSNESAFWTGELPRKSIEQGTGARIEIPPIIDLREEALDDEGRNEWEELNGHWREQSHPP</sequence>
<accession>E6ZUN0</accession>
<dbReference type="Proteomes" id="UP000008867">
    <property type="component" value="Chromosome 20"/>
</dbReference>
<evidence type="ECO:0008006" key="3">
    <source>
        <dbReference type="Google" id="ProtNLM"/>
    </source>
</evidence>
<dbReference type="HOGENOM" id="CLU_427665_0_0_1"/>
<dbReference type="AlphaFoldDB" id="E6ZUN0"/>
<reference evidence="1 2" key="1">
    <citation type="journal article" date="2010" name="Science">
        <title>Pathogenicity determinants in smut fungi revealed by genome comparison.</title>
        <authorList>
            <person name="Schirawski J."/>
            <person name="Mannhaupt G."/>
            <person name="Muench K."/>
            <person name="Brefort T."/>
            <person name="Schipper K."/>
            <person name="Doehlemann G."/>
            <person name="Di Stasio M."/>
            <person name="Roessel N."/>
            <person name="Mendoza-Mendoza A."/>
            <person name="Pester D."/>
            <person name="Mueller O."/>
            <person name="Winterberg B."/>
            <person name="Meyer E."/>
            <person name="Ghareeb H."/>
            <person name="Wollenberg T."/>
            <person name="Muensterkoetter M."/>
            <person name="Wong P."/>
            <person name="Walter M."/>
            <person name="Stukenbrock E."/>
            <person name="Gueldener U."/>
            <person name="Kahmann R."/>
        </authorList>
    </citation>
    <scope>NUCLEOTIDE SEQUENCE [LARGE SCALE GENOMIC DNA]</scope>
    <source>
        <strain evidence="2">SRZ2</strain>
    </source>
</reference>
<proteinExistence type="predicted"/>
<dbReference type="EMBL" id="FQ311442">
    <property type="protein sequence ID" value="CBQ70937.1"/>
    <property type="molecule type" value="Genomic_DNA"/>
</dbReference>
<keyword evidence="2" id="KW-1185">Reference proteome</keyword>
<evidence type="ECO:0000313" key="2">
    <source>
        <dbReference type="Proteomes" id="UP000008867"/>
    </source>
</evidence>